<evidence type="ECO:0000313" key="2">
    <source>
        <dbReference type="Proteomes" id="UP000789572"/>
    </source>
</evidence>
<sequence>VEAILNKIKGHLVIFPTQFLENEELQGVHQTLDDLILLKLAG</sequence>
<evidence type="ECO:0000313" key="1">
    <source>
        <dbReference type="EMBL" id="CAG8648367.1"/>
    </source>
</evidence>
<proteinExistence type="predicted"/>
<name>A0A9N9DU34_9GLOM</name>
<keyword evidence="2" id="KW-1185">Reference proteome</keyword>
<protein>
    <submittedName>
        <fullName evidence="1">9041_t:CDS:1</fullName>
    </submittedName>
</protein>
<accession>A0A9N9DU34</accession>
<dbReference type="AlphaFoldDB" id="A0A9N9DU34"/>
<reference evidence="1" key="1">
    <citation type="submission" date="2021-06" db="EMBL/GenBank/DDBJ databases">
        <authorList>
            <person name="Kallberg Y."/>
            <person name="Tangrot J."/>
            <person name="Rosling A."/>
        </authorList>
    </citation>
    <scope>NUCLEOTIDE SEQUENCE</scope>
    <source>
        <strain evidence="1">IA702</strain>
    </source>
</reference>
<feature type="non-terminal residue" evidence="1">
    <location>
        <position position="1"/>
    </location>
</feature>
<dbReference type="OrthoDB" id="14911at2759"/>
<dbReference type="EMBL" id="CAJVPJ010004089">
    <property type="protein sequence ID" value="CAG8648367.1"/>
    <property type="molecule type" value="Genomic_DNA"/>
</dbReference>
<gene>
    <name evidence="1" type="ORF">POCULU_LOCUS9812</name>
</gene>
<dbReference type="Proteomes" id="UP000789572">
    <property type="component" value="Unassembled WGS sequence"/>
</dbReference>
<organism evidence="1 2">
    <name type="scientific">Paraglomus occultum</name>
    <dbReference type="NCBI Taxonomy" id="144539"/>
    <lineage>
        <taxon>Eukaryota</taxon>
        <taxon>Fungi</taxon>
        <taxon>Fungi incertae sedis</taxon>
        <taxon>Mucoromycota</taxon>
        <taxon>Glomeromycotina</taxon>
        <taxon>Glomeromycetes</taxon>
        <taxon>Paraglomerales</taxon>
        <taxon>Paraglomeraceae</taxon>
        <taxon>Paraglomus</taxon>
    </lineage>
</organism>
<comment type="caution">
    <text evidence="1">The sequence shown here is derived from an EMBL/GenBank/DDBJ whole genome shotgun (WGS) entry which is preliminary data.</text>
</comment>